<name>A0A0A9G0A3_ARUDO</name>
<reference evidence="2" key="2">
    <citation type="journal article" date="2015" name="Data Brief">
        <title>Shoot transcriptome of the giant reed, Arundo donax.</title>
        <authorList>
            <person name="Barrero R.A."/>
            <person name="Guerrero F.D."/>
            <person name="Moolhuijzen P."/>
            <person name="Goolsby J.A."/>
            <person name="Tidwell J."/>
            <person name="Bellgard S.E."/>
            <person name="Bellgard M.I."/>
        </authorList>
    </citation>
    <scope>NUCLEOTIDE SEQUENCE</scope>
    <source>
        <tissue evidence="2">Shoot tissue taken approximately 20 cm above the soil surface</tissue>
    </source>
</reference>
<protein>
    <submittedName>
        <fullName evidence="2">Uncharacterized protein</fullName>
    </submittedName>
</protein>
<feature type="region of interest" description="Disordered" evidence="1">
    <location>
        <begin position="24"/>
        <end position="69"/>
    </location>
</feature>
<sequence length="69" mass="6738">MFSPRSPCCRGARCLEWFGEERCGGSQTGGAGSSGAATGTPSAPPTGSAIGGRPAWSSGSTTAETTPMG</sequence>
<reference evidence="2" key="1">
    <citation type="submission" date="2014-09" db="EMBL/GenBank/DDBJ databases">
        <authorList>
            <person name="Magalhaes I.L.F."/>
            <person name="Oliveira U."/>
            <person name="Santos F.R."/>
            <person name="Vidigal T.H.D.A."/>
            <person name="Brescovit A.D."/>
            <person name="Santos A.J."/>
        </authorList>
    </citation>
    <scope>NUCLEOTIDE SEQUENCE</scope>
    <source>
        <tissue evidence="2">Shoot tissue taken approximately 20 cm above the soil surface</tissue>
    </source>
</reference>
<accession>A0A0A9G0A3</accession>
<evidence type="ECO:0000313" key="2">
    <source>
        <dbReference type="EMBL" id="JAE16909.1"/>
    </source>
</evidence>
<evidence type="ECO:0000256" key="1">
    <source>
        <dbReference type="SAM" id="MobiDB-lite"/>
    </source>
</evidence>
<organism evidence="2">
    <name type="scientific">Arundo donax</name>
    <name type="common">Giant reed</name>
    <name type="synonym">Donax arundinaceus</name>
    <dbReference type="NCBI Taxonomy" id="35708"/>
    <lineage>
        <taxon>Eukaryota</taxon>
        <taxon>Viridiplantae</taxon>
        <taxon>Streptophyta</taxon>
        <taxon>Embryophyta</taxon>
        <taxon>Tracheophyta</taxon>
        <taxon>Spermatophyta</taxon>
        <taxon>Magnoliopsida</taxon>
        <taxon>Liliopsida</taxon>
        <taxon>Poales</taxon>
        <taxon>Poaceae</taxon>
        <taxon>PACMAD clade</taxon>
        <taxon>Arundinoideae</taxon>
        <taxon>Arundineae</taxon>
        <taxon>Arundo</taxon>
    </lineage>
</organism>
<feature type="compositionally biased region" description="Low complexity" evidence="1">
    <location>
        <begin position="34"/>
        <end position="48"/>
    </location>
</feature>
<dbReference type="AlphaFoldDB" id="A0A0A9G0A3"/>
<proteinExistence type="predicted"/>
<feature type="compositionally biased region" description="Polar residues" evidence="1">
    <location>
        <begin position="57"/>
        <end position="69"/>
    </location>
</feature>
<dbReference type="EMBL" id="GBRH01180987">
    <property type="protein sequence ID" value="JAE16909.1"/>
    <property type="molecule type" value="Transcribed_RNA"/>
</dbReference>